<keyword evidence="1 7" id="KW-0723">Serine/threonine-protein kinase</keyword>
<evidence type="ECO:0000256" key="7">
    <source>
        <dbReference type="RuleBase" id="RU000304"/>
    </source>
</evidence>
<dbReference type="PROSITE" id="PS00108">
    <property type="entry name" value="PROTEIN_KINASE_ST"/>
    <property type="match status" value="1"/>
</dbReference>
<keyword evidence="2" id="KW-0808">Transferase</keyword>
<dbReference type="PROSITE" id="PS00107">
    <property type="entry name" value="PROTEIN_KINASE_ATP"/>
    <property type="match status" value="1"/>
</dbReference>
<reference evidence="10" key="2">
    <citation type="submission" date="2008-12" db="EMBL/GenBank/DDBJ databases">
        <title>Improved gene annotation of the rice (Oryza sativa) genomes.</title>
        <authorList>
            <person name="Wang J."/>
            <person name="Li R."/>
            <person name="Fan W."/>
            <person name="Huang Q."/>
            <person name="Zhang J."/>
            <person name="Zhou Y."/>
            <person name="Hu Y."/>
            <person name="Zi S."/>
            <person name="Li J."/>
            <person name="Ni P."/>
            <person name="Zheng H."/>
            <person name="Zhang Y."/>
            <person name="Zhao M."/>
            <person name="Hao Q."/>
            <person name="McDermott J."/>
            <person name="Samudrala R."/>
            <person name="Kristiansen K."/>
            <person name="Wong G.K.-S."/>
        </authorList>
    </citation>
    <scope>NUCLEOTIDE SEQUENCE</scope>
</reference>
<dbReference type="InterPro" id="IPR045274">
    <property type="entry name" value="WAK-like"/>
</dbReference>
<dbReference type="HOGENOM" id="CLU_000288_21_4_1"/>
<dbReference type="InterPro" id="IPR001245">
    <property type="entry name" value="Ser-Thr/Tyr_kinase_cat_dom"/>
</dbReference>
<dbReference type="InterPro" id="IPR011009">
    <property type="entry name" value="Kinase-like_dom_sf"/>
</dbReference>
<evidence type="ECO:0000259" key="9">
    <source>
        <dbReference type="PROSITE" id="PS50011"/>
    </source>
</evidence>
<dbReference type="EMBL" id="CM000144">
    <property type="protein sequence ID" value="EEE66886.1"/>
    <property type="molecule type" value="Genomic_DNA"/>
</dbReference>
<evidence type="ECO:0000256" key="4">
    <source>
        <dbReference type="ARBA" id="ARBA00022777"/>
    </source>
</evidence>
<proteinExistence type="inferred from homology"/>
<protein>
    <recommendedName>
        <fullName evidence="9">Protein kinase domain-containing protein</fullName>
    </recommendedName>
</protein>
<dbReference type="AlphaFoldDB" id="B9FWE9"/>
<evidence type="ECO:0000256" key="2">
    <source>
        <dbReference type="ARBA" id="ARBA00022679"/>
    </source>
</evidence>
<dbReference type="Pfam" id="PF07714">
    <property type="entry name" value="PK_Tyr_Ser-Thr"/>
    <property type="match status" value="2"/>
</dbReference>
<feature type="binding site" evidence="6">
    <location>
        <position position="60"/>
    </location>
    <ligand>
        <name>ATP</name>
        <dbReference type="ChEBI" id="CHEBI:30616"/>
    </ligand>
</feature>
<dbReference type="PANTHER" id="PTHR27005:SF145">
    <property type="entry name" value="OS10G0142600 PROTEIN"/>
    <property type="match status" value="1"/>
</dbReference>
<dbReference type="InterPro" id="IPR008271">
    <property type="entry name" value="Ser/Thr_kinase_AS"/>
</dbReference>
<organism evidence="10">
    <name type="scientific">Oryza sativa subsp. japonica</name>
    <name type="common">Rice</name>
    <dbReference type="NCBI Taxonomy" id="39947"/>
    <lineage>
        <taxon>Eukaryota</taxon>
        <taxon>Viridiplantae</taxon>
        <taxon>Streptophyta</taxon>
        <taxon>Embryophyta</taxon>
        <taxon>Tracheophyta</taxon>
        <taxon>Spermatophyta</taxon>
        <taxon>Magnoliopsida</taxon>
        <taxon>Liliopsida</taxon>
        <taxon>Poales</taxon>
        <taxon>Poaceae</taxon>
        <taxon>BOP clade</taxon>
        <taxon>Oryzoideae</taxon>
        <taxon>Oryzeae</taxon>
        <taxon>Oryzinae</taxon>
        <taxon>Oryza</taxon>
        <taxon>Oryza sativa</taxon>
    </lineage>
</organism>
<dbReference type="InterPro" id="IPR000719">
    <property type="entry name" value="Prot_kinase_dom"/>
</dbReference>
<dbReference type="GO" id="GO:0005524">
    <property type="term" value="F:ATP binding"/>
    <property type="evidence" value="ECO:0007669"/>
    <property type="project" value="UniProtKB-UniRule"/>
</dbReference>
<dbReference type="InterPro" id="IPR017441">
    <property type="entry name" value="Protein_kinase_ATP_BS"/>
</dbReference>
<feature type="domain" description="Protein kinase" evidence="9">
    <location>
        <begin position="32"/>
        <end position="281"/>
    </location>
</feature>
<reference evidence="10" key="1">
    <citation type="journal article" date="2005" name="PLoS Biol.">
        <title>The genomes of Oryza sativa: a history of duplications.</title>
        <authorList>
            <person name="Yu J."/>
            <person name="Wang J."/>
            <person name="Lin W."/>
            <person name="Li S."/>
            <person name="Li H."/>
            <person name="Zhou J."/>
            <person name="Ni P."/>
            <person name="Dong W."/>
            <person name="Hu S."/>
            <person name="Zeng C."/>
            <person name="Zhang J."/>
            <person name="Zhang Y."/>
            <person name="Li R."/>
            <person name="Xu Z."/>
            <person name="Li S."/>
            <person name="Li X."/>
            <person name="Zheng H."/>
            <person name="Cong L."/>
            <person name="Lin L."/>
            <person name="Yin J."/>
            <person name="Geng J."/>
            <person name="Li G."/>
            <person name="Shi J."/>
            <person name="Liu J."/>
            <person name="Lv H."/>
            <person name="Li J."/>
            <person name="Wang J."/>
            <person name="Deng Y."/>
            <person name="Ran L."/>
            <person name="Shi X."/>
            <person name="Wang X."/>
            <person name="Wu Q."/>
            <person name="Li C."/>
            <person name="Ren X."/>
            <person name="Wang J."/>
            <person name="Wang X."/>
            <person name="Li D."/>
            <person name="Liu D."/>
            <person name="Zhang X."/>
            <person name="Ji Z."/>
            <person name="Zhao W."/>
            <person name="Sun Y."/>
            <person name="Zhang Z."/>
            <person name="Bao J."/>
            <person name="Han Y."/>
            <person name="Dong L."/>
            <person name="Ji J."/>
            <person name="Chen P."/>
            <person name="Wu S."/>
            <person name="Liu J."/>
            <person name="Xiao Y."/>
            <person name="Bu D."/>
            <person name="Tan J."/>
            <person name="Yang L."/>
            <person name="Ye C."/>
            <person name="Zhang J."/>
            <person name="Xu J."/>
            <person name="Zhou Y."/>
            <person name="Yu Y."/>
            <person name="Zhang B."/>
            <person name="Zhuang S."/>
            <person name="Wei H."/>
            <person name="Liu B."/>
            <person name="Lei M."/>
            <person name="Yu H."/>
            <person name="Li Y."/>
            <person name="Xu H."/>
            <person name="Wei S."/>
            <person name="He X."/>
            <person name="Fang L."/>
            <person name="Zhang Z."/>
            <person name="Zhang Y."/>
            <person name="Huang X."/>
            <person name="Su Z."/>
            <person name="Tong W."/>
            <person name="Li J."/>
            <person name="Tong Z."/>
            <person name="Li S."/>
            <person name="Ye J."/>
            <person name="Wang L."/>
            <person name="Fang L."/>
            <person name="Lei T."/>
            <person name="Chen C."/>
            <person name="Chen H."/>
            <person name="Xu Z."/>
            <person name="Li H."/>
            <person name="Huang H."/>
            <person name="Zhang F."/>
            <person name="Xu H."/>
            <person name="Li N."/>
            <person name="Zhao C."/>
            <person name="Li S."/>
            <person name="Dong L."/>
            <person name="Huang Y."/>
            <person name="Li L."/>
            <person name="Xi Y."/>
            <person name="Qi Q."/>
            <person name="Li W."/>
            <person name="Zhang B."/>
            <person name="Hu W."/>
            <person name="Zhang Y."/>
            <person name="Tian X."/>
            <person name="Jiao Y."/>
            <person name="Liang X."/>
            <person name="Jin J."/>
            <person name="Gao L."/>
            <person name="Zheng W."/>
            <person name="Hao B."/>
            <person name="Liu S."/>
            <person name="Wang W."/>
            <person name="Yuan L."/>
            <person name="Cao M."/>
            <person name="McDermott J."/>
            <person name="Samudrala R."/>
            <person name="Wang J."/>
            <person name="Wong G.K."/>
            <person name="Yang H."/>
        </authorList>
    </citation>
    <scope>NUCLEOTIDE SEQUENCE [LARGE SCALE GENOMIC DNA]</scope>
</reference>
<accession>B9FWE9</accession>
<dbReference type="Gene3D" id="3.30.200.20">
    <property type="entry name" value="Phosphorylase Kinase, domain 1"/>
    <property type="match status" value="1"/>
</dbReference>
<dbReference type="Proteomes" id="UP000007752">
    <property type="component" value="Chromosome 7"/>
</dbReference>
<dbReference type="Gene3D" id="1.10.510.10">
    <property type="entry name" value="Transferase(Phosphotransferase) domain 1"/>
    <property type="match status" value="2"/>
</dbReference>
<dbReference type="PANTHER" id="PTHR27005">
    <property type="entry name" value="WALL-ASSOCIATED RECEPTOR KINASE-LIKE 21"/>
    <property type="match status" value="1"/>
</dbReference>
<evidence type="ECO:0000256" key="5">
    <source>
        <dbReference type="ARBA" id="ARBA00022840"/>
    </source>
</evidence>
<gene>
    <name evidence="10" type="ORF">OsJ_23708</name>
</gene>
<evidence type="ECO:0000256" key="8">
    <source>
        <dbReference type="SAM" id="MobiDB-lite"/>
    </source>
</evidence>
<dbReference type="GO" id="GO:0007166">
    <property type="term" value="P:cell surface receptor signaling pathway"/>
    <property type="evidence" value="ECO:0007669"/>
    <property type="project" value="InterPro"/>
</dbReference>
<evidence type="ECO:0000256" key="1">
    <source>
        <dbReference type="ARBA" id="ARBA00022527"/>
    </source>
</evidence>
<keyword evidence="3 6" id="KW-0547">Nucleotide-binding</keyword>
<evidence type="ECO:0000256" key="3">
    <source>
        <dbReference type="ARBA" id="ARBA00022741"/>
    </source>
</evidence>
<comment type="similarity">
    <text evidence="7">Belongs to the protein kinase superfamily.</text>
</comment>
<dbReference type="SUPFAM" id="SSF56112">
    <property type="entry name" value="Protein kinase-like (PK-like)"/>
    <property type="match status" value="1"/>
</dbReference>
<feature type="region of interest" description="Disordered" evidence="8">
    <location>
        <begin position="310"/>
        <end position="331"/>
    </location>
</feature>
<keyword evidence="5 6" id="KW-0067">ATP-binding</keyword>
<keyword evidence="4" id="KW-0418">Kinase</keyword>
<sequence>MNEYFKKNGGSILQKVDNVKIFSKDELKKITKNNSEVLGQGGFGKVYKGTLGDNTIVAVKTSIEVNEARKDDFTNEVIIQSQMMHNNIIKLLGCCLEVDVPMLVYEFAANGNLQDILHGDGNIPLPLHLRLDIAIESAEGLRYMHSSTNRTIRHGDVKPANILLTDKFIPKISDIGTSKLLTVDKDFTMFVKSDVYSFGVVLLELISRKPTIYGENCSLIIEFQQSYDKENSGRMMFDKDIEIEEDILILEEIGRLAMECLKEKVEERPDMKEVAERLVMLRRSRKGGQGSYSISPQNFEEISIEGTPKSFGAEISESSNAAVSAPATPAN</sequence>
<dbReference type="FunFam" id="3.30.200.20:FF:000581">
    <property type="entry name" value="Wall-associated receptor kinase 3"/>
    <property type="match status" value="1"/>
</dbReference>
<dbReference type="PROSITE" id="PS50011">
    <property type="entry name" value="PROTEIN_KINASE_DOM"/>
    <property type="match status" value="1"/>
</dbReference>
<evidence type="ECO:0000256" key="6">
    <source>
        <dbReference type="PROSITE-ProRule" id="PRU10141"/>
    </source>
</evidence>
<evidence type="ECO:0000313" key="10">
    <source>
        <dbReference type="EMBL" id="EEE66886.1"/>
    </source>
</evidence>
<name>B9FWE9_ORYSJ</name>
<dbReference type="SMART" id="SM00220">
    <property type="entry name" value="S_TKc"/>
    <property type="match status" value="1"/>
</dbReference>
<dbReference type="GO" id="GO:0004674">
    <property type="term" value="F:protein serine/threonine kinase activity"/>
    <property type="evidence" value="ECO:0007669"/>
    <property type="project" value="UniProtKB-KW"/>
</dbReference>